<dbReference type="GO" id="GO:0047035">
    <property type="term" value="F:testosterone dehydrogenase (NAD+) activity"/>
    <property type="evidence" value="ECO:0007669"/>
    <property type="project" value="UniProtKB-EC"/>
</dbReference>
<evidence type="ECO:0000256" key="22">
    <source>
        <dbReference type="ARBA" id="ARBA00081419"/>
    </source>
</evidence>
<dbReference type="FunFam" id="3.40.50.720:FF:000231">
    <property type="entry name" value="Estradiol 17-beta-dehydrogenase 8"/>
    <property type="match status" value="1"/>
</dbReference>
<dbReference type="EMBL" id="OB660640">
    <property type="protein sequence ID" value="CAD7225701.1"/>
    <property type="molecule type" value="Genomic_DNA"/>
</dbReference>
<evidence type="ECO:0000256" key="16">
    <source>
        <dbReference type="ARBA" id="ARBA00050435"/>
    </source>
</evidence>
<name>A0A7R8ZNE8_9CRUS</name>
<keyword evidence="7" id="KW-0276">Fatty acid metabolism</keyword>
<evidence type="ECO:0000256" key="6">
    <source>
        <dbReference type="ARBA" id="ARBA00022553"/>
    </source>
</evidence>
<evidence type="ECO:0000256" key="20">
    <source>
        <dbReference type="ARBA" id="ARBA00070911"/>
    </source>
</evidence>
<dbReference type="EC" id="1.1.1.n12" evidence="4"/>
<dbReference type="AlphaFoldDB" id="A0A7R8ZNE8"/>
<dbReference type="PRINTS" id="PR00080">
    <property type="entry name" value="SDRFAMILY"/>
</dbReference>
<evidence type="ECO:0000256" key="1">
    <source>
        <dbReference type="ARBA" id="ARBA00004305"/>
    </source>
</evidence>
<evidence type="ECO:0000256" key="14">
    <source>
        <dbReference type="ARBA" id="ARBA00049069"/>
    </source>
</evidence>
<comment type="catalytic activity">
    <reaction evidence="17">
        <text>a (3R)-3-hydroxyacyl-CoA + NAD(+) = a 3-oxoacyl-CoA + NADH + H(+)</text>
        <dbReference type="Rhea" id="RHEA:32711"/>
        <dbReference type="ChEBI" id="CHEBI:15378"/>
        <dbReference type="ChEBI" id="CHEBI:57319"/>
        <dbReference type="ChEBI" id="CHEBI:57540"/>
        <dbReference type="ChEBI" id="CHEBI:57945"/>
        <dbReference type="ChEBI" id="CHEBI:90726"/>
        <dbReference type="EC" id="1.1.1.n12"/>
    </reaction>
    <physiologicalReaction direction="left-to-right" evidence="17">
        <dbReference type="Rhea" id="RHEA:32712"/>
    </physiologicalReaction>
</comment>
<dbReference type="PRINTS" id="PR00081">
    <property type="entry name" value="GDHRDH"/>
</dbReference>
<dbReference type="NCBIfam" id="NF009466">
    <property type="entry name" value="PRK12826.1-2"/>
    <property type="match status" value="1"/>
</dbReference>
<comment type="subcellular location">
    <subcellularLocation>
        <location evidence="1">Mitochondrion matrix</location>
    </subcellularLocation>
</comment>
<dbReference type="InterPro" id="IPR020904">
    <property type="entry name" value="Sc_DH/Rdtase_CS"/>
</dbReference>
<evidence type="ECO:0000256" key="10">
    <source>
        <dbReference type="ARBA" id="ARBA00023098"/>
    </source>
</evidence>
<comment type="catalytic activity">
    <reaction evidence="16">
        <text>17beta-hydroxy-5alpha-androstan-3-one + NAD(+) = 5alpha-androstan-3,17-dione + NADH + H(+)</text>
        <dbReference type="Rhea" id="RHEA:41992"/>
        <dbReference type="ChEBI" id="CHEBI:15378"/>
        <dbReference type="ChEBI" id="CHEBI:15994"/>
        <dbReference type="ChEBI" id="CHEBI:16330"/>
        <dbReference type="ChEBI" id="CHEBI:57540"/>
        <dbReference type="ChEBI" id="CHEBI:57945"/>
    </reaction>
    <physiologicalReaction direction="left-to-right" evidence="16">
        <dbReference type="Rhea" id="RHEA:41993"/>
    </physiologicalReaction>
</comment>
<keyword evidence="12" id="KW-0275">Fatty acid biosynthesis</keyword>
<dbReference type="Gene3D" id="3.40.50.720">
    <property type="entry name" value="NAD(P)-binding Rossmann-like Domain"/>
    <property type="match status" value="1"/>
</dbReference>
<dbReference type="EC" id="1.1.1.239" evidence="19"/>
<evidence type="ECO:0000256" key="4">
    <source>
        <dbReference type="ARBA" id="ARBA00012456"/>
    </source>
</evidence>
<evidence type="ECO:0000256" key="2">
    <source>
        <dbReference type="ARBA" id="ARBA00005194"/>
    </source>
</evidence>
<comment type="similarity">
    <text evidence="3">Belongs to the short-chain dehydrogenases/reductases (SDR) family.</text>
</comment>
<evidence type="ECO:0000256" key="9">
    <source>
        <dbReference type="ARBA" id="ARBA00023027"/>
    </source>
</evidence>
<evidence type="ECO:0000313" key="27">
    <source>
        <dbReference type="EMBL" id="CAD7225701.1"/>
    </source>
</evidence>
<sequence length="250" mass="26194">MLAGRVALITGAGGGIGRAICQVFAREGATVVATDVQANAAKESIASLPQASLSHLSFPVDVTSSESISALMDSIGKELDGHFPPTILVNSAGITRDDFLLRMDPAAFDQVIDVNLKGTFLMTQAFGLALTQAKVTPASVVNISSVVGQMGNMGQCNYSASKAAVEAMTKTAAKEFAQFGIRVNCVAPGFIATPMTDKVPEKVKAKINDMIPMKRMGKAEEVAELIAFLASDRASYVTGSTYNVNGGFYM</sequence>
<evidence type="ECO:0000259" key="26">
    <source>
        <dbReference type="SMART" id="SM00822"/>
    </source>
</evidence>
<evidence type="ECO:0000256" key="17">
    <source>
        <dbReference type="ARBA" id="ARBA00052680"/>
    </source>
</evidence>
<proteinExistence type="inferred from homology"/>
<keyword evidence="10" id="KW-0443">Lipid metabolism</keyword>
<evidence type="ECO:0000256" key="23">
    <source>
        <dbReference type="ARBA" id="ARBA00081936"/>
    </source>
</evidence>
<evidence type="ECO:0000256" key="8">
    <source>
        <dbReference type="ARBA" id="ARBA00023002"/>
    </source>
</evidence>
<evidence type="ECO:0000256" key="5">
    <source>
        <dbReference type="ARBA" id="ARBA00022516"/>
    </source>
</evidence>
<dbReference type="SUPFAM" id="SSF51735">
    <property type="entry name" value="NAD(P)-binding Rossmann-fold domains"/>
    <property type="match status" value="1"/>
</dbReference>
<evidence type="ECO:0000256" key="15">
    <source>
        <dbReference type="ARBA" id="ARBA00050232"/>
    </source>
</evidence>
<keyword evidence="5" id="KW-0444">Lipid biosynthesis</keyword>
<dbReference type="PANTHER" id="PTHR42760">
    <property type="entry name" value="SHORT-CHAIN DEHYDROGENASES/REDUCTASES FAMILY MEMBER"/>
    <property type="match status" value="1"/>
</dbReference>
<keyword evidence="11" id="KW-0496">Mitochondrion</keyword>
<comment type="pathway">
    <text evidence="2">Lipid metabolism; fatty acid biosynthesis.</text>
</comment>
<evidence type="ECO:0000256" key="21">
    <source>
        <dbReference type="ARBA" id="ARBA00077835"/>
    </source>
</evidence>
<dbReference type="OrthoDB" id="1888931at2759"/>
<dbReference type="GO" id="GO:0008210">
    <property type="term" value="P:estrogen metabolic process"/>
    <property type="evidence" value="ECO:0007669"/>
    <property type="project" value="UniProtKB-ARBA"/>
</dbReference>
<dbReference type="GO" id="GO:0004303">
    <property type="term" value="F:estradiol 17-beta-dehydrogenase [NAD(P)+] activity"/>
    <property type="evidence" value="ECO:0007669"/>
    <property type="project" value="UniProtKB-EC"/>
</dbReference>
<accession>A0A7R8ZNE8</accession>
<dbReference type="GO" id="GO:0006633">
    <property type="term" value="P:fatty acid biosynthetic process"/>
    <property type="evidence" value="ECO:0007669"/>
    <property type="project" value="UniProtKB-KW"/>
</dbReference>
<dbReference type="SMART" id="SM00822">
    <property type="entry name" value="PKS_KR"/>
    <property type="match status" value="1"/>
</dbReference>
<evidence type="ECO:0000256" key="7">
    <source>
        <dbReference type="ARBA" id="ARBA00022832"/>
    </source>
</evidence>
<protein>
    <recommendedName>
        <fullName evidence="20">(3R)-3-hydroxyacyl-CoA dehydrogenase</fullName>
        <ecNumber evidence="19">1.1.1.239</ecNumber>
        <ecNumber evidence="4">1.1.1.n12</ecNumber>
    </recommendedName>
    <alternativeName>
        <fullName evidence="22">17-beta-hydroxysteroid dehydrogenase 8</fullName>
    </alternativeName>
    <alternativeName>
        <fullName evidence="21">3-ketoacyl-[acyl-carrier-protein] reductase alpha subunit</fullName>
    </alternativeName>
    <alternativeName>
        <fullName evidence="24">3-oxoacyl-[acyl-carrier-protein] reductase</fullName>
    </alternativeName>
    <alternativeName>
        <fullName evidence="25">Estradiol 17-beta-dehydrogenase 8</fullName>
    </alternativeName>
    <alternativeName>
        <fullName evidence="23">Testosterone 17-beta-dehydrogenase 8</fullName>
    </alternativeName>
</protein>
<feature type="domain" description="Ketoreductase" evidence="26">
    <location>
        <begin position="5"/>
        <end position="189"/>
    </location>
</feature>
<evidence type="ECO:0000256" key="18">
    <source>
        <dbReference type="ARBA" id="ARBA00065174"/>
    </source>
</evidence>
<evidence type="ECO:0000256" key="12">
    <source>
        <dbReference type="ARBA" id="ARBA00023160"/>
    </source>
</evidence>
<comment type="subunit">
    <text evidence="18">Heterotetramer with CBR4; contains two molecules of HSD17B8 and CBR4.</text>
</comment>
<dbReference type="PROSITE" id="PS00061">
    <property type="entry name" value="ADH_SHORT"/>
    <property type="match status" value="1"/>
</dbReference>
<dbReference type="InterPro" id="IPR057326">
    <property type="entry name" value="KR_dom"/>
</dbReference>
<dbReference type="GO" id="GO:0005759">
    <property type="term" value="C:mitochondrial matrix"/>
    <property type="evidence" value="ECO:0007669"/>
    <property type="project" value="UniProtKB-SubCell"/>
</dbReference>
<organism evidence="27">
    <name type="scientific">Cyprideis torosa</name>
    <dbReference type="NCBI Taxonomy" id="163714"/>
    <lineage>
        <taxon>Eukaryota</taxon>
        <taxon>Metazoa</taxon>
        <taxon>Ecdysozoa</taxon>
        <taxon>Arthropoda</taxon>
        <taxon>Crustacea</taxon>
        <taxon>Oligostraca</taxon>
        <taxon>Ostracoda</taxon>
        <taxon>Podocopa</taxon>
        <taxon>Podocopida</taxon>
        <taxon>Cytherocopina</taxon>
        <taxon>Cytheroidea</taxon>
        <taxon>Cytherideidae</taxon>
        <taxon>Cyprideis</taxon>
    </lineage>
</organism>
<keyword evidence="6" id="KW-0597">Phosphoprotein</keyword>
<keyword evidence="9" id="KW-0520">NAD</keyword>
<evidence type="ECO:0000256" key="13">
    <source>
        <dbReference type="ARBA" id="ARBA00037929"/>
    </source>
</evidence>
<evidence type="ECO:0000256" key="11">
    <source>
        <dbReference type="ARBA" id="ARBA00023128"/>
    </source>
</evidence>
<gene>
    <name evidence="27" type="ORF">CTOB1V02_LOCUS3633</name>
</gene>
<comment type="catalytic activity">
    <reaction evidence="15">
        <text>testosterone + NAD(+) = androst-4-ene-3,17-dione + NADH + H(+)</text>
        <dbReference type="Rhea" id="RHEA:14929"/>
        <dbReference type="ChEBI" id="CHEBI:15378"/>
        <dbReference type="ChEBI" id="CHEBI:16422"/>
        <dbReference type="ChEBI" id="CHEBI:17347"/>
        <dbReference type="ChEBI" id="CHEBI:57540"/>
        <dbReference type="ChEBI" id="CHEBI:57945"/>
        <dbReference type="EC" id="1.1.1.239"/>
    </reaction>
    <physiologicalReaction direction="left-to-right" evidence="15">
        <dbReference type="Rhea" id="RHEA:14930"/>
    </physiologicalReaction>
</comment>
<dbReference type="InterPro" id="IPR002347">
    <property type="entry name" value="SDR_fam"/>
</dbReference>
<keyword evidence="8" id="KW-0560">Oxidoreductase</keyword>
<evidence type="ECO:0000256" key="25">
    <source>
        <dbReference type="ARBA" id="ARBA00083258"/>
    </source>
</evidence>
<evidence type="ECO:0000256" key="3">
    <source>
        <dbReference type="ARBA" id="ARBA00006484"/>
    </source>
</evidence>
<evidence type="ECO:0000256" key="19">
    <source>
        <dbReference type="ARBA" id="ARBA00066822"/>
    </source>
</evidence>
<dbReference type="PANTHER" id="PTHR42760:SF83">
    <property type="entry name" value="(3R)-3-HYDROXYACYL-COA DEHYDROGENASE"/>
    <property type="match status" value="1"/>
</dbReference>
<comment type="catalytic activity">
    <reaction evidence="14">
        <text>17beta-estradiol + NAD(+) = estrone + NADH + H(+)</text>
        <dbReference type="Rhea" id="RHEA:24612"/>
        <dbReference type="ChEBI" id="CHEBI:15378"/>
        <dbReference type="ChEBI" id="CHEBI:16469"/>
        <dbReference type="ChEBI" id="CHEBI:17263"/>
        <dbReference type="ChEBI" id="CHEBI:57540"/>
        <dbReference type="ChEBI" id="CHEBI:57945"/>
        <dbReference type="EC" id="1.1.1.62"/>
    </reaction>
    <physiologicalReaction direction="left-to-right" evidence="14">
        <dbReference type="Rhea" id="RHEA:24613"/>
    </physiologicalReaction>
    <physiologicalReaction direction="right-to-left" evidence="14">
        <dbReference type="Rhea" id="RHEA:24614"/>
    </physiologicalReaction>
</comment>
<evidence type="ECO:0000256" key="24">
    <source>
        <dbReference type="ARBA" id="ARBA00083097"/>
    </source>
</evidence>
<dbReference type="InterPro" id="IPR036291">
    <property type="entry name" value="NAD(P)-bd_dom_sf"/>
</dbReference>
<comment type="pathway">
    <text evidence="13">Steroid biosynthesis; estrogen biosynthesis.</text>
</comment>
<reference evidence="27" key="1">
    <citation type="submission" date="2020-11" db="EMBL/GenBank/DDBJ databases">
        <authorList>
            <person name="Tran Van P."/>
        </authorList>
    </citation>
    <scope>NUCLEOTIDE SEQUENCE</scope>
</reference>
<dbReference type="Pfam" id="PF13561">
    <property type="entry name" value="adh_short_C2"/>
    <property type="match status" value="1"/>
</dbReference>
<dbReference type="GO" id="GO:0048038">
    <property type="term" value="F:quinone binding"/>
    <property type="evidence" value="ECO:0007669"/>
    <property type="project" value="TreeGrafter"/>
</dbReference>